<feature type="compositionally biased region" description="Basic and acidic residues" evidence="1">
    <location>
        <begin position="464"/>
        <end position="480"/>
    </location>
</feature>
<dbReference type="Proteomes" id="UP000095287">
    <property type="component" value="Unplaced"/>
</dbReference>
<keyword evidence="2" id="KW-1185">Reference proteome</keyword>
<proteinExistence type="predicted"/>
<protein>
    <submittedName>
        <fullName evidence="3">DUF262 domain-containing protein</fullName>
    </submittedName>
</protein>
<organism evidence="2 3">
    <name type="scientific">Steinernema glaseri</name>
    <dbReference type="NCBI Taxonomy" id="37863"/>
    <lineage>
        <taxon>Eukaryota</taxon>
        <taxon>Metazoa</taxon>
        <taxon>Ecdysozoa</taxon>
        <taxon>Nematoda</taxon>
        <taxon>Chromadorea</taxon>
        <taxon>Rhabditida</taxon>
        <taxon>Tylenchina</taxon>
        <taxon>Panagrolaimomorpha</taxon>
        <taxon>Strongyloidoidea</taxon>
        <taxon>Steinernematidae</taxon>
        <taxon>Steinernema</taxon>
    </lineage>
</organism>
<sequence length="480" mass="53931">MSDRSTLPSPAKKSKYRAEPDARPSTSHGAEPLAHPPSSQSGPSENPPPTSASSSTPTTLLQLASSVLYKIEPIFGHIPIPLKLLKPLMPVRQLDMEHVHRIGMWLNSTGNMAIVDQLIVCLPDDVPGLNIEQLEDLMIEKDWDAIEKLGVRFKVVDGNHRVTAMKEVNSKIEPVCRVYRALTTKEMLAFDATAEVSSSNALPLGLIDRLVSLLNLLPPGTAMLPADKRAYEGFHYSSKSIMAGLSHFGFPRLLEVQKLFRFLDQNSRFNAQKNPQPKARGRTPEVYGLYSYERFRQFCMEFGNRPTQRQPEHTKTTEHQEDVDRLLPVFTGLASKHVTFDHEIFSNIIKKDGMARRIFLWLKDEAKVTTKGYPNWKYLDDVIAELRDGDTPKTPRKKTPVLQMPDRRDPKAVKNFIDALTESQKQGFASVMVKFPKVANPEESKDEGYEEDVAEGSGEGQDETVGHQEQQEDRSDGADD</sequence>
<accession>A0A1I7XYT2</accession>
<evidence type="ECO:0000313" key="3">
    <source>
        <dbReference type="WBParaSite" id="L893_g1099.t1"/>
    </source>
</evidence>
<feature type="region of interest" description="Disordered" evidence="1">
    <location>
        <begin position="389"/>
        <end position="409"/>
    </location>
</feature>
<evidence type="ECO:0000313" key="2">
    <source>
        <dbReference type="Proteomes" id="UP000095287"/>
    </source>
</evidence>
<dbReference type="AlphaFoldDB" id="A0A1I7XYT2"/>
<feature type="region of interest" description="Disordered" evidence="1">
    <location>
        <begin position="1"/>
        <end position="57"/>
    </location>
</feature>
<name>A0A1I7XYT2_9BILA</name>
<reference evidence="3" key="1">
    <citation type="submission" date="2016-11" db="UniProtKB">
        <authorList>
            <consortium name="WormBaseParasite"/>
        </authorList>
    </citation>
    <scope>IDENTIFICATION</scope>
</reference>
<feature type="region of interest" description="Disordered" evidence="1">
    <location>
        <begin position="439"/>
        <end position="480"/>
    </location>
</feature>
<dbReference type="WBParaSite" id="L893_g1099.t1">
    <property type="protein sequence ID" value="L893_g1099.t1"/>
    <property type="gene ID" value="L893_g1099"/>
</dbReference>
<evidence type="ECO:0000256" key="1">
    <source>
        <dbReference type="SAM" id="MobiDB-lite"/>
    </source>
</evidence>